<reference evidence="2 3" key="1">
    <citation type="submission" date="2019-01" db="EMBL/GenBank/DDBJ databases">
        <title>Novel species of Nocardioides.</title>
        <authorList>
            <person name="Liu Q."/>
            <person name="X Y.-H."/>
        </authorList>
    </citation>
    <scope>NUCLEOTIDE SEQUENCE [LARGE SCALE GENOMIC DNA]</scope>
    <source>
        <strain evidence="2 3">HLT2-9</strain>
    </source>
</reference>
<keyword evidence="1" id="KW-0812">Transmembrane</keyword>
<keyword evidence="1" id="KW-0472">Membrane</keyword>
<evidence type="ECO:0000313" key="2">
    <source>
        <dbReference type="EMBL" id="RYC05657.1"/>
    </source>
</evidence>
<sequence>MSRIPVQSQKPIASGLLWAAVLSAPWAFLMYLGFSEATEEKCTGHLWNKECTEIDIPLSERLPDLLIAIGLVVFALVCVLVALLLTTMQGHLKRYLSILTGVESMSVQKIASITNSNPAKVRREIQSMIDSDMIDDFHIDYGADQVVSKKYVPKTSRKTVVTCRACGANNELIVGITRACGACGEPLVLNTP</sequence>
<dbReference type="AlphaFoldDB" id="A0A4V1RNF3"/>
<organism evidence="2 3">
    <name type="scientific">Nocardioides zhouii</name>
    <dbReference type="NCBI Taxonomy" id="1168729"/>
    <lineage>
        <taxon>Bacteria</taxon>
        <taxon>Bacillati</taxon>
        <taxon>Actinomycetota</taxon>
        <taxon>Actinomycetes</taxon>
        <taxon>Propionibacteriales</taxon>
        <taxon>Nocardioidaceae</taxon>
        <taxon>Nocardioides</taxon>
    </lineage>
</organism>
<protein>
    <submittedName>
        <fullName evidence="2">Uncharacterized protein</fullName>
    </submittedName>
</protein>
<dbReference type="RefSeq" id="WP_129428292.1">
    <property type="nucleotide sequence ID" value="NZ_SDWV01000022.1"/>
</dbReference>
<dbReference type="OrthoDB" id="3826586at2"/>
<feature type="transmembrane region" description="Helical" evidence="1">
    <location>
        <begin position="65"/>
        <end position="85"/>
    </location>
</feature>
<name>A0A4V1RNF3_9ACTN</name>
<evidence type="ECO:0000313" key="3">
    <source>
        <dbReference type="Proteomes" id="UP000291101"/>
    </source>
</evidence>
<keyword evidence="3" id="KW-1185">Reference proteome</keyword>
<keyword evidence="1" id="KW-1133">Transmembrane helix</keyword>
<gene>
    <name evidence="2" type="ORF">EUA94_18080</name>
</gene>
<evidence type="ECO:0000256" key="1">
    <source>
        <dbReference type="SAM" id="Phobius"/>
    </source>
</evidence>
<feature type="transmembrane region" description="Helical" evidence="1">
    <location>
        <begin position="12"/>
        <end position="34"/>
    </location>
</feature>
<dbReference type="EMBL" id="SDWV01000022">
    <property type="protein sequence ID" value="RYC05657.1"/>
    <property type="molecule type" value="Genomic_DNA"/>
</dbReference>
<comment type="caution">
    <text evidence="2">The sequence shown here is derived from an EMBL/GenBank/DDBJ whole genome shotgun (WGS) entry which is preliminary data.</text>
</comment>
<dbReference type="Proteomes" id="UP000291101">
    <property type="component" value="Unassembled WGS sequence"/>
</dbReference>
<proteinExistence type="predicted"/>
<accession>A0A4V1RNF3</accession>